<dbReference type="EMBL" id="OX459118">
    <property type="protein sequence ID" value="CAI9088457.1"/>
    <property type="molecule type" value="Genomic_DNA"/>
</dbReference>
<dbReference type="PROSITE" id="PS50181">
    <property type="entry name" value="FBOX"/>
    <property type="match status" value="1"/>
</dbReference>
<dbReference type="PANTHER" id="PTHR31900">
    <property type="entry name" value="F-BOX/RNI SUPERFAMILY PROTEIN-RELATED"/>
    <property type="match status" value="1"/>
</dbReference>
<dbReference type="Pfam" id="PF08387">
    <property type="entry name" value="FBD"/>
    <property type="match status" value="1"/>
</dbReference>
<evidence type="ECO:0000313" key="2">
    <source>
        <dbReference type="EMBL" id="CAI9088457.1"/>
    </source>
</evidence>
<dbReference type="PANTHER" id="PTHR31900:SF32">
    <property type="entry name" value="F-BOX_RNI_FBD-LIKE DOMAIN PROTEIN"/>
    <property type="match status" value="1"/>
</dbReference>
<dbReference type="CDD" id="cd22160">
    <property type="entry name" value="F-box_AtFBL13-like"/>
    <property type="match status" value="1"/>
</dbReference>
<dbReference type="InterPro" id="IPR001810">
    <property type="entry name" value="F-box_dom"/>
</dbReference>
<dbReference type="Gene3D" id="1.20.1280.50">
    <property type="match status" value="1"/>
</dbReference>
<dbReference type="InterPro" id="IPR050232">
    <property type="entry name" value="FBL13/AtMIF1-like"/>
</dbReference>
<dbReference type="Pfam" id="PF24758">
    <property type="entry name" value="LRR_At5g56370"/>
    <property type="match status" value="1"/>
</dbReference>
<dbReference type="InterPro" id="IPR053781">
    <property type="entry name" value="F-box_AtFBL13-like"/>
</dbReference>
<dbReference type="SMART" id="SM00579">
    <property type="entry name" value="FBD"/>
    <property type="match status" value="1"/>
</dbReference>
<dbReference type="Pfam" id="PF00646">
    <property type="entry name" value="F-box"/>
    <property type="match status" value="1"/>
</dbReference>
<dbReference type="InterPro" id="IPR006566">
    <property type="entry name" value="FBD"/>
</dbReference>
<dbReference type="InterPro" id="IPR036047">
    <property type="entry name" value="F-box-like_dom_sf"/>
</dbReference>
<organism evidence="2 3">
    <name type="scientific">Oldenlandia corymbosa var. corymbosa</name>
    <dbReference type="NCBI Taxonomy" id="529605"/>
    <lineage>
        <taxon>Eukaryota</taxon>
        <taxon>Viridiplantae</taxon>
        <taxon>Streptophyta</taxon>
        <taxon>Embryophyta</taxon>
        <taxon>Tracheophyta</taxon>
        <taxon>Spermatophyta</taxon>
        <taxon>Magnoliopsida</taxon>
        <taxon>eudicotyledons</taxon>
        <taxon>Gunneridae</taxon>
        <taxon>Pentapetalae</taxon>
        <taxon>asterids</taxon>
        <taxon>lamiids</taxon>
        <taxon>Gentianales</taxon>
        <taxon>Rubiaceae</taxon>
        <taxon>Rubioideae</taxon>
        <taxon>Spermacoceae</taxon>
        <taxon>Hedyotis-Oldenlandia complex</taxon>
        <taxon>Oldenlandia</taxon>
    </lineage>
</organism>
<dbReference type="InterPro" id="IPR032675">
    <property type="entry name" value="LRR_dom_sf"/>
</dbReference>
<proteinExistence type="predicted"/>
<evidence type="ECO:0000259" key="1">
    <source>
        <dbReference type="PROSITE" id="PS50181"/>
    </source>
</evidence>
<gene>
    <name evidence="2" type="ORF">OLC1_LOCUS1033</name>
</gene>
<accession>A0AAV1C2A1</accession>
<dbReference type="SUPFAM" id="SSF81383">
    <property type="entry name" value="F-box domain"/>
    <property type="match status" value="1"/>
</dbReference>
<name>A0AAV1C2A1_OLDCO</name>
<reference evidence="2" key="1">
    <citation type="submission" date="2023-03" db="EMBL/GenBank/DDBJ databases">
        <authorList>
            <person name="Julca I."/>
        </authorList>
    </citation>
    <scope>NUCLEOTIDE SEQUENCE</scope>
</reference>
<sequence>MGVSKDSLSSLPDELLFVIISLLPFKQAVRTAFLSKRWRFIPLMGLTNLEFKESNFVNPSNQSFIVLHTQREAFLDFVLNWIRRIDRPHYLSCHNINSGLTKFTFTFARPWDHLVKIQRSSLIFHTAGKFNFVEISFSDPNWDEDDFENYYPPTPVQFPCIRGGKAFRNVQSLRLSSCTIPNISPHCAEFPELKSVSLEWIIVEMGLLSKLTSKSPVLQNITMRRCTIYDQIEIASQSVKSLTMQKCCSIDPRTSPVLIINTPELKFLNYSGVLVSFCFKSISLELEVSLDFGLQKQFDVAERYADTLWGSLNEFTLVKTLTVCSYVLQVLPHAEEAGEYMYSGAIQQYMRDLVRLEHLTLKASLVEEEFYGITFFLKSCPNLQVLTIHLNLNTPTIVFPDYEDEPPFDYDEHPFLVDNPNLPVYSCLELRLKQVVVEGFKGREGELHVLKYLLKYSRVLESVHINIPGETGANGRIGEEDDYIEKAKSLFKFEKASPDVQILISSTPAA</sequence>
<dbReference type="SUPFAM" id="SSF52047">
    <property type="entry name" value="RNI-like"/>
    <property type="match status" value="1"/>
</dbReference>
<dbReference type="Proteomes" id="UP001161247">
    <property type="component" value="Chromosome 1"/>
</dbReference>
<keyword evidence="3" id="KW-1185">Reference proteome</keyword>
<dbReference type="AlphaFoldDB" id="A0AAV1C2A1"/>
<protein>
    <submittedName>
        <fullName evidence="2">OLC1v1022789C1</fullName>
    </submittedName>
</protein>
<dbReference type="Gene3D" id="3.80.10.10">
    <property type="entry name" value="Ribonuclease Inhibitor"/>
    <property type="match status" value="1"/>
</dbReference>
<dbReference type="InterPro" id="IPR055411">
    <property type="entry name" value="LRR_FXL15/At3g58940/PEG3-like"/>
</dbReference>
<evidence type="ECO:0000313" key="3">
    <source>
        <dbReference type="Proteomes" id="UP001161247"/>
    </source>
</evidence>
<feature type="domain" description="F-box" evidence="1">
    <location>
        <begin position="5"/>
        <end position="54"/>
    </location>
</feature>